<feature type="domain" description="Glycoside hydrolase family 9" evidence="11">
    <location>
        <begin position="1"/>
        <end position="419"/>
    </location>
</feature>
<keyword evidence="7 8" id="KW-0624">Polysaccharide degradation</keyword>
<dbReference type="SUPFAM" id="SSF48208">
    <property type="entry name" value="Six-hairpin glycosidases"/>
    <property type="match status" value="1"/>
</dbReference>
<dbReference type="InterPro" id="IPR001701">
    <property type="entry name" value="Glyco_hydro_9"/>
</dbReference>
<evidence type="ECO:0000256" key="10">
    <source>
        <dbReference type="SAM" id="Coils"/>
    </source>
</evidence>
<keyword evidence="10" id="KW-0175">Coiled coil</keyword>
<dbReference type="OrthoDB" id="10257085at2759"/>
<keyword evidence="4 9" id="KW-0136">Cellulose degradation</keyword>
<feature type="coiled-coil region" evidence="10">
    <location>
        <begin position="447"/>
        <end position="474"/>
    </location>
</feature>
<dbReference type="EC" id="3.2.1.4" evidence="9"/>
<organism evidence="12 13">
    <name type="scientific">Trifolium subterraneum</name>
    <name type="common">Subterranean clover</name>
    <dbReference type="NCBI Taxonomy" id="3900"/>
    <lineage>
        <taxon>Eukaryota</taxon>
        <taxon>Viridiplantae</taxon>
        <taxon>Streptophyta</taxon>
        <taxon>Embryophyta</taxon>
        <taxon>Tracheophyta</taxon>
        <taxon>Spermatophyta</taxon>
        <taxon>Magnoliopsida</taxon>
        <taxon>eudicotyledons</taxon>
        <taxon>Gunneridae</taxon>
        <taxon>Pentapetalae</taxon>
        <taxon>rosids</taxon>
        <taxon>fabids</taxon>
        <taxon>Fabales</taxon>
        <taxon>Fabaceae</taxon>
        <taxon>Papilionoideae</taxon>
        <taxon>50 kb inversion clade</taxon>
        <taxon>NPAAA clade</taxon>
        <taxon>Hologalegina</taxon>
        <taxon>IRL clade</taxon>
        <taxon>Trifolieae</taxon>
        <taxon>Trifolium</taxon>
    </lineage>
</organism>
<comment type="catalytic activity">
    <reaction evidence="1 9">
        <text>Endohydrolysis of (1-&gt;4)-beta-D-glucosidic linkages in cellulose, lichenin and cereal beta-D-glucans.</text>
        <dbReference type="EC" id="3.2.1.4"/>
    </reaction>
</comment>
<dbReference type="PANTHER" id="PTHR22298">
    <property type="entry name" value="ENDO-1,4-BETA-GLUCANASE"/>
    <property type="match status" value="1"/>
</dbReference>
<keyword evidence="3 8" id="KW-0378">Hydrolase</keyword>
<evidence type="ECO:0000259" key="11">
    <source>
        <dbReference type="Pfam" id="PF00759"/>
    </source>
</evidence>
<evidence type="ECO:0000256" key="1">
    <source>
        <dbReference type="ARBA" id="ARBA00000966"/>
    </source>
</evidence>
<dbReference type="EMBL" id="DF974587">
    <property type="protein sequence ID" value="GAU49566.1"/>
    <property type="molecule type" value="Genomic_DNA"/>
</dbReference>
<dbReference type="PROSITE" id="PS00592">
    <property type="entry name" value="GH9_2"/>
    <property type="match status" value="1"/>
</dbReference>
<evidence type="ECO:0000313" key="12">
    <source>
        <dbReference type="EMBL" id="GAU49566.1"/>
    </source>
</evidence>
<name>A0A2Z6P1H0_TRISU</name>
<evidence type="ECO:0000256" key="3">
    <source>
        <dbReference type="ARBA" id="ARBA00022801"/>
    </source>
</evidence>
<dbReference type="Gene3D" id="1.50.10.10">
    <property type="match status" value="1"/>
</dbReference>
<dbReference type="InterPro" id="IPR018221">
    <property type="entry name" value="Glyco_hydro_9_His_AS"/>
</dbReference>
<evidence type="ECO:0000256" key="9">
    <source>
        <dbReference type="RuleBase" id="RU361166"/>
    </source>
</evidence>
<evidence type="ECO:0000256" key="4">
    <source>
        <dbReference type="ARBA" id="ARBA00023001"/>
    </source>
</evidence>
<evidence type="ECO:0000256" key="5">
    <source>
        <dbReference type="ARBA" id="ARBA00023277"/>
    </source>
</evidence>
<feature type="coiled-coil region" evidence="10">
    <location>
        <begin position="643"/>
        <end position="673"/>
    </location>
</feature>
<dbReference type="AlphaFoldDB" id="A0A2Z6P1H0"/>
<feature type="active site" evidence="8">
    <location>
        <position position="354"/>
    </location>
</feature>
<evidence type="ECO:0000256" key="6">
    <source>
        <dbReference type="ARBA" id="ARBA00023295"/>
    </source>
</evidence>
<comment type="similarity">
    <text evidence="2 8 9">Belongs to the glycosyl hydrolase 9 (cellulase E) family.</text>
</comment>
<protein>
    <recommendedName>
        <fullName evidence="9">Endoglucanase</fullName>
        <ecNumber evidence="9">3.2.1.4</ecNumber>
    </recommendedName>
</protein>
<accession>A0A2Z6P1H0</accession>
<evidence type="ECO:0000256" key="8">
    <source>
        <dbReference type="PROSITE-ProRule" id="PRU10059"/>
    </source>
</evidence>
<evidence type="ECO:0000256" key="7">
    <source>
        <dbReference type="ARBA" id="ARBA00023326"/>
    </source>
</evidence>
<reference evidence="13" key="1">
    <citation type="journal article" date="2017" name="Front. Plant Sci.">
        <title>Climate Clever Clovers: New Paradigm to Reduce the Environmental Footprint of Ruminants by Breeding Low Methanogenic Forages Utilizing Haplotype Variation.</title>
        <authorList>
            <person name="Kaur P."/>
            <person name="Appels R."/>
            <person name="Bayer P.E."/>
            <person name="Keeble-Gagnere G."/>
            <person name="Wang J."/>
            <person name="Hirakawa H."/>
            <person name="Shirasawa K."/>
            <person name="Vercoe P."/>
            <person name="Stefanova K."/>
            <person name="Durmic Z."/>
            <person name="Nichols P."/>
            <person name="Revell C."/>
            <person name="Isobe S.N."/>
            <person name="Edwards D."/>
            <person name="Erskine W."/>
        </authorList>
    </citation>
    <scope>NUCLEOTIDE SEQUENCE [LARGE SCALE GENOMIC DNA]</scope>
    <source>
        <strain evidence="13">cv. Daliak</strain>
    </source>
</reference>
<dbReference type="InterPro" id="IPR012341">
    <property type="entry name" value="6hp_glycosidase-like_sf"/>
</dbReference>
<evidence type="ECO:0000256" key="2">
    <source>
        <dbReference type="ARBA" id="ARBA00007072"/>
    </source>
</evidence>
<dbReference type="InterPro" id="IPR008928">
    <property type="entry name" value="6-hairpin_glycosidase_sf"/>
</dbReference>
<gene>
    <name evidence="12" type="ORF">TSUD_191920</name>
</gene>
<dbReference type="Pfam" id="PF00759">
    <property type="entry name" value="Glyco_hydro_9"/>
    <property type="match status" value="1"/>
</dbReference>
<keyword evidence="6 8" id="KW-0326">Glycosidase</keyword>
<evidence type="ECO:0000313" key="13">
    <source>
        <dbReference type="Proteomes" id="UP000242715"/>
    </source>
</evidence>
<proteinExistence type="inferred from homology"/>
<dbReference type="Proteomes" id="UP000242715">
    <property type="component" value="Unassembled WGS sequence"/>
</dbReference>
<keyword evidence="13" id="KW-1185">Reference proteome</keyword>
<dbReference type="GO" id="GO:0030245">
    <property type="term" value="P:cellulose catabolic process"/>
    <property type="evidence" value="ECO:0007669"/>
    <property type="project" value="UniProtKB-KW"/>
</dbReference>
<sequence>MAFTATVLSWAILEYGHNMDAVKQLDYVVDSLKWITDYLVNAHPFAEVLYIQVGDPEVDHNCWERPENMTEKRPLTQVNSSYPGTEVAAETAAALASASLVFKEINLTYSQILLEHAQQLFTFADTYKVSYSVSIPQVGKYYNSSGYEDELLWASSWLYHATKDPSYLNYVTEKNENEFGSLGSSSWFSWDDKHAATQVLLSRVNFFGTRDVPDAENLDLQKYRETAEILMCKLLPDSPTATTNRTKSGLIWVAPWNSLQHSVASAFLAVLYSDYMSTSQTENLYCSGKMYKPIDLRKFAISQGLLILLPNALMCKLLNKVCHHDFEVEYVLGENPMSMSFLVGHGSEYPKYIHHRGSSIPVDAKTGCRDGFKWYDSPDPNPNVAFGALVGGPFFNETYNDFRNNSMQAEPTTYSNALLEMAGDEDIKMSGLKSLPSQSNETWKEGMERNQSQVDVLQEKLTELKACVEGSEEESKKELEVLWRRVKTTATLLTYLKSKARIMAIPHLAHTSCGIKKLDGVGFVDKDGIPLSGWSRNADLSSFDGEDEESWIGISRGEGLLDEQDTVYIGELLNSVQMVTDVMEALVKRVLLAESETKIQKEKVSLGQEEILLKSAQLENMSRKLEEMERFALGTNSILNDMRQRVLDLVEETTRQRERAAENEEELSRVKQEFVSLKSYVSSLIAVRETLLSSEKQFDTIEKLCER</sequence>
<dbReference type="GO" id="GO:0008810">
    <property type="term" value="F:cellulase activity"/>
    <property type="evidence" value="ECO:0007669"/>
    <property type="project" value="UniProtKB-EC"/>
</dbReference>
<keyword evidence="5 8" id="KW-0119">Carbohydrate metabolism</keyword>